<dbReference type="Gene3D" id="3.30.1240.10">
    <property type="match status" value="1"/>
</dbReference>
<dbReference type="NCBIfam" id="TIGR00099">
    <property type="entry name" value="Cof-subfamily"/>
    <property type="match status" value="1"/>
</dbReference>
<dbReference type="PROSITE" id="PS01229">
    <property type="entry name" value="COF_2"/>
    <property type="match status" value="1"/>
</dbReference>
<evidence type="ECO:0000313" key="1">
    <source>
        <dbReference type="EMBL" id="EKY25461.1"/>
    </source>
</evidence>
<dbReference type="EMBL" id="AMEZ01000069">
    <property type="protein sequence ID" value="EKY25461.1"/>
    <property type="molecule type" value="Genomic_DNA"/>
</dbReference>
<sequence length="264" mass="30405">MNKSIIFFDIDGTLIDEKTHIIPDSAKKAIRLARKNGHLAFINTGRTLCQIKNLKKEIDFDGFICGCGTYIEYNNETLYHKCLGIDFTKKLIKSLKKYKLDAALESIDGVYYDYLYNIKHKEVLNIIEAHKHEGTYEDLTWDSHNLNVDKLVLFITEYSNFEGFFQEFKDTLDFIKRADDFYELAPKGCSKATGIEFIINHLNIDFENTFGIGDSTNDLTMLQYVKNSIAMGNSNPQLFEYVNYITTDLLNDGIYSALAHYNLI</sequence>
<dbReference type="InterPro" id="IPR036412">
    <property type="entry name" value="HAD-like_sf"/>
</dbReference>
<dbReference type="SFLD" id="SFLDS00003">
    <property type="entry name" value="Haloacid_Dehalogenase"/>
    <property type="match status" value="1"/>
</dbReference>
<dbReference type="NCBIfam" id="TIGR01484">
    <property type="entry name" value="HAD-SF-IIB"/>
    <property type="match status" value="1"/>
</dbReference>
<dbReference type="InterPro" id="IPR000150">
    <property type="entry name" value="Cof"/>
</dbReference>
<gene>
    <name evidence="1" type="ORF">HMPREF0216_02453</name>
</gene>
<dbReference type="Proteomes" id="UP000010420">
    <property type="component" value="Unassembled WGS sequence"/>
</dbReference>
<evidence type="ECO:0000313" key="2">
    <source>
        <dbReference type="Proteomes" id="UP000010420"/>
    </source>
</evidence>
<dbReference type="OrthoDB" id="9810101at2"/>
<comment type="caution">
    <text evidence="1">The sequence shown here is derived from an EMBL/GenBank/DDBJ whole genome shotgun (WGS) entry which is preliminary data.</text>
</comment>
<dbReference type="SUPFAM" id="SSF56784">
    <property type="entry name" value="HAD-like"/>
    <property type="match status" value="1"/>
</dbReference>
<dbReference type="STRING" id="545697.HMPREF0216_02453"/>
<dbReference type="GO" id="GO:0005829">
    <property type="term" value="C:cytosol"/>
    <property type="evidence" value="ECO:0007669"/>
    <property type="project" value="TreeGrafter"/>
</dbReference>
<dbReference type="PANTHER" id="PTHR10000">
    <property type="entry name" value="PHOSPHOSERINE PHOSPHATASE"/>
    <property type="match status" value="1"/>
</dbReference>
<dbReference type="PANTHER" id="PTHR10000:SF25">
    <property type="entry name" value="PHOSPHATASE YKRA-RELATED"/>
    <property type="match status" value="1"/>
</dbReference>
<accession>L1QBY8</accession>
<dbReference type="eggNOG" id="COG0561">
    <property type="taxonomic scope" value="Bacteria"/>
</dbReference>
<dbReference type="HOGENOM" id="CLU_044146_7_2_9"/>
<dbReference type="AlphaFoldDB" id="L1QBY8"/>
<dbReference type="InterPro" id="IPR006379">
    <property type="entry name" value="HAD-SF_hydro_IIB"/>
</dbReference>
<reference evidence="1 2" key="1">
    <citation type="submission" date="2012-05" db="EMBL/GenBank/DDBJ databases">
        <authorList>
            <person name="Weinstock G."/>
            <person name="Sodergren E."/>
            <person name="Lobos E.A."/>
            <person name="Fulton L."/>
            <person name="Fulton R."/>
            <person name="Courtney L."/>
            <person name="Fronick C."/>
            <person name="O'Laughlin M."/>
            <person name="Godfrey J."/>
            <person name="Wilson R.M."/>
            <person name="Miner T."/>
            <person name="Farmer C."/>
            <person name="Delehaunty K."/>
            <person name="Cordes M."/>
            <person name="Minx P."/>
            <person name="Tomlinson C."/>
            <person name="Chen J."/>
            <person name="Wollam A."/>
            <person name="Pepin K.H."/>
            <person name="Bhonagiri V."/>
            <person name="Zhang X."/>
            <person name="Suruliraj S."/>
            <person name="Warren W."/>
            <person name="Mitreva M."/>
            <person name="Mardis E.R."/>
            <person name="Wilson R.K."/>
        </authorList>
    </citation>
    <scope>NUCLEOTIDE SEQUENCE [LARGE SCALE GENOMIC DNA]</scope>
    <source>
        <strain evidence="1 2">DSM 1785</strain>
    </source>
</reference>
<keyword evidence="1" id="KW-0378">Hydrolase</keyword>
<dbReference type="InterPro" id="IPR023214">
    <property type="entry name" value="HAD_sf"/>
</dbReference>
<dbReference type="GO" id="GO:0016791">
    <property type="term" value="F:phosphatase activity"/>
    <property type="evidence" value="ECO:0007669"/>
    <property type="project" value="UniProtKB-ARBA"/>
</dbReference>
<keyword evidence="2" id="KW-1185">Reference proteome</keyword>
<protein>
    <submittedName>
        <fullName evidence="1">Cof-like hydrolase</fullName>
    </submittedName>
</protein>
<dbReference type="SFLD" id="SFLDG01140">
    <property type="entry name" value="C2.B:_Phosphomannomutase_and_P"/>
    <property type="match status" value="1"/>
</dbReference>
<dbReference type="RefSeq" id="WP_005214343.1">
    <property type="nucleotide sequence ID" value="NZ_KB291659.1"/>
</dbReference>
<dbReference type="Pfam" id="PF08282">
    <property type="entry name" value="Hydrolase_3"/>
    <property type="match status" value="1"/>
</dbReference>
<dbReference type="PATRIC" id="fig|545697.3.peg.2414"/>
<dbReference type="GO" id="GO:0000287">
    <property type="term" value="F:magnesium ion binding"/>
    <property type="evidence" value="ECO:0007669"/>
    <property type="project" value="TreeGrafter"/>
</dbReference>
<proteinExistence type="predicted"/>
<name>L1QBY8_9CLOT</name>
<dbReference type="Gene3D" id="3.40.50.1000">
    <property type="entry name" value="HAD superfamily/HAD-like"/>
    <property type="match status" value="1"/>
</dbReference>
<organism evidence="1 2">
    <name type="scientific">Clostridium celatum DSM 1785</name>
    <dbReference type="NCBI Taxonomy" id="545697"/>
    <lineage>
        <taxon>Bacteria</taxon>
        <taxon>Bacillati</taxon>
        <taxon>Bacillota</taxon>
        <taxon>Clostridia</taxon>
        <taxon>Eubacteriales</taxon>
        <taxon>Clostridiaceae</taxon>
        <taxon>Clostridium</taxon>
    </lineage>
</organism>